<dbReference type="GO" id="GO:0005524">
    <property type="term" value="F:ATP binding"/>
    <property type="evidence" value="ECO:0007669"/>
    <property type="project" value="UniProtKB-KW"/>
</dbReference>
<evidence type="ECO:0000256" key="3">
    <source>
        <dbReference type="ARBA" id="ARBA00022475"/>
    </source>
</evidence>
<keyword evidence="14" id="KW-1208">Phospholipid metabolism</keyword>
<keyword evidence="9 17" id="KW-0067">ATP-binding</keyword>
<gene>
    <name evidence="20" type="ORF">DWW32_11140</name>
</gene>
<keyword evidence="18" id="KW-0479">Metal-binding</keyword>
<dbReference type="GO" id="GO:0008654">
    <property type="term" value="P:phospholipid biosynthetic process"/>
    <property type="evidence" value="ECO:0007669"/>
    <property type="project" value="UniProtKB-KW"/>
</dbReference>
<evidence type="ECO:0000256" key="2">
    <source>
        <dbReference type="ARBA" id="ARBA00005967"/>
    </source>
</evidence>
<evidence type="ECO:0000256" key="4">
    <source>
        <dbReference type="ARBA" id="ARBA00022516"/>
    </source>
</evidence>
<evidence type="ECO:0000256" key="7">
    <source>
        <dbReference type="ARBA" id="ARBA00022741"/>
    </source>
</evidence>
<name>A0A395W7I3_9FIRM</name>
<dbReference type="RefSeq" id="WP_118325811.1">
    <property type="nucleotide sequence ID" value="NZ_JAHOMF010000003.1"/>
</dbReference>
<evidence type="ECO:0000256" key="10">
    <source>
        <dbReference type="ARBA" id="ARBA00022989"/>
    </source>
</evidence>
<keyword evidence="18" id="KW-0460">Magnesium</keyword>
<evidence type="ECO:0000256" key="6">
    <source>
        <dbReference type="ARBA" id="ARBA00022692"/>
    </source>
</evidence>
<feature type="transmembrane region" description="Helical" evidence="19">
    <location>
        <begin position="25"/>
        <end position="43"/>
    </location>
</feature>
<feature type="binding site" evidence="17">
    <location>
        <begin position="88"/>
        <end position="89"/>
    </location>
    <ligand>
        <name>ATP</name>
        <dbReference type="ChEBI" id="CHEBI:30616"/>
    </ligand>
</feature>
<feature type="binding site" evidence="17">
    <location>
        <position position="70"/>
    </location>
    <ligand>
        <name>ATP</name>
        <dbReference type="ChEBI" id="CHEBI:30616"/>
    </ligand>
</feature>
<evidence type="ECO:0000256" key="19">
    <source>
        <dbReference type="SAM" id="Phobius"/>
    </source>
</evidence>
<keyword evidence="11" id="KW-0443">Lipid metabolism</keyword>
<dbReference type="AlphaFoldDB" id="A0A395W7I3"/>
<evidence type="ECO:0000256" key="1">
    <source>
        <dbReference type="ARBA" id="ARBA00004651"/>
    </source>
</evidence>
<sequence length="115" mass="13313">MNWFKGRFKYAFQGLFYAFTCDRSIRLQGIFGLIVILFGFIFHCSIEEWMMLISAIGFVWFSEIMNSCIERCVDYISLEHNEQAKHIKDMAAGAVFIISVLAACIGLYVFLPKLF</sequence>
<evidence type="ECO:0000313" key="21">
    <source>
        <dbReference type="Proteomes" id="UP000265489"/>
    </source>
</evidence>
<feature type="binding site" evidence="18">
    <location>
        <position position="70"/>
    </location>
    <ligand>
        <name>a divalent metal cation</name>
        <dbReference type="ChEBI" id="CHEBI:60240"/>
    </ligand>
</feature>
<evidence type="ECO:0000256" key="15">
    <source>
        <dbReference type="PIRSR" id="PIRSR600829-1"/>
    </source>
</evidence>
<accession>A0A395W7I3</accession>
<comment type="caution">
    <text evidence="20">The sequence shown here is derived from an EMBL/GenBank/DDBJ whole genome shotgun (WGS) entry which is preliminary data.</text>
</comment>
<evidence type="ECO:0000256" key="13">
    <source>
        <dbReference type="ARBA" id="ARBA00023209"/>
    </source>
</evidence>
<comment type="subcellular location">
    <subcellularLocation>
        <location evidence="1">Cell membrane</location>
        <topology evidence="1">Multi-pass membrane protein</topology>
    </subcellularLocation>
</comment>
<evidence type="ECO:0000256" key="5">
    <source>
        <dbReference type="ARBA" id="ARBA00022679"/>
    </source>
</evidence>
<evidence type="ECO:0000256" key="16">
    <source>
        <dbReference type="PIRSR" id="PIRSR600829-2"/>
    </source>
</evidence>
<protein>
    <submittedName>
        <fullName evidence="20">Diacylglycerol kinase family protein</fullName>
    </submittedName>
</protein>
<dbReference type="Gene3D" id="1.10.287.3610">
    <property type="match status" value="1"/>
</dbReference>
<evidence type="ECO:0000313" key="20">
    <source>
        <dbReference type="EMBL" id="RGU89490.1"/>
    </source>
</evidence>
<organism evidence="20 21">
    <name type="scientific">Holdemanella biformis</name>
    <dbReference type="NCBI Taxonomy" id="1735"/>
    <lineage>
        <taxon>Bacteria</taxon>
        <taxon>Bacillati</taxon>
        <taxon>Bacillota</taxon>
        <taxon>Erysipelotrichia</taxon>
        <taxon>Erysipelotrichales</taxon>
        <taxon>Erysipelotrichaceae</taxon>
        <taxon>Holdemanella</taxon>
    </lineage>
</organism>
<keyword evidence="4" id="KW-0444">Lipid biosynthesis</keyword>
<keyword evidence="7 17" id="KW-0547">Nucleotide-binding</keyword>
<feature type="binding site" evidence="17">
    <location>
        <position position="10"/>
    </location>
    <ligand>
        <name>ATP</name>
        <dbReference type="ChEBI" id="CHEBI:30616"/>
    </ligand>
</feature>
<proteinExistence type="inferred from homology"/>
<keyword evidence="8 20" id="KW-0418">Kinase</keyword>
<feature type="binding site" evidence="16">
    <location>
        <position position="63"/>
    </location>
    <ligand>
        <name>substrate</name>
    </ligand>
</feature>
<dbReference type="InterPro" id="IPR036945">
    <property type="entry name" value="DAGK_sf"/>
</dbReference>
<dbReference type="GO" id="GO:0046872">
    <property type="term" value="F:metal ion binding"/>
    <property type="evidence" value="ECO:0007669"/>
    <property type="project" value="UniProtKB-KW"/>
</dbReference>
<reference evidence="20 21" key="1">
    <citation type="submission" date="2018-08" db="EMBL/GenBank/DDBJ databases">
        <title>A genome reference for cultivated species of the human gut microbiota.</title>
        <authorList>
            <person name="Zou Y."/>
            <person name="Xue W."/>
            <person name="Luo G."/>
        </authorList>
    </citation>
    <scope>NUCLEOTIDE SEQUENCE [LARGE SCALE GENOMIC DNA]</scope>
    <source>
        <strain evidence="20 21">AF15-20</strain>
    </source>
</reference>
<comment type="cofactor">
    <cofactor evidence="18">
        <name>Mg(2+)</name>
        <dbReference type="ChEBI" id="CHEBI:18420"/>
    </cofactor>
    <text evidence="18">Mn(2+), Zn(2+), Cd(2+) and Co(2+) support activity to lesser extents.</text>
</comment>
<keyword evidence="5" id="KW-0808">Transferase</keyword>
<keyword evidence="12 19" id="KW-0472">Membrane</keyword>
<comment type="similarity">
    <text evidence="2">Belongs to the bacterial diacylglycerol kinase family.</text>
</comment>
<keyword evidence="13" id="KW-0594">Phospholipid biosynthesis</keyword>
<dbReference type="Pfam" id="PF01219">
    <property type="entry name" value="DAGK_prokar"/>
    <property type="match status" value="1"/>
</dbReference>
<dbReference type="GO" id="GO:0016301">
    <property type="term" value="F:kinase activity"/>
    <property type="evidence" value="ECO:0007669"/>
    <property type="project" value="UniProtKB-KW"/>
</dbReference>
<dbReference type="GO" id="GO:0005886">
    <property type="term" value="C:plasma membrane"/>
    <property type="evidence" value="ECO:0007669"/>
    <property type="project" value="UniProtKB-SubCell"/>
</dbReference>
<evidence type="ECO:0000256" key="11">
    <source>
        <dbReference type="ARBA" id="ARBA00023098"/>
    </source>
</evidence>
<feature type="active site" description="Proton acceptor" evidence="15">
    <location>
        <position position="63"/>
    </location>
</feature>
<evidence type="ECO:0000256" key="17">
    <source>
        <dbReference type="PIRSR" id="PIRSR600829-3"/>
    </source>
</evidence>
<dbReference type="PANTHER" id="PTHR34299:SF1">
    <property type="entry name" value="DIACYLGLYCEROL KINASE"/>
    <property type="match status" value="1"/>
</dbReference>
<dbReference type="CDD" id="cd14263">
    <property type="entry name" value="DAGK_IM_like"/>
    <property type="match status" value="1"/>
</dbReference>
<evidence type="ECO:0000256" key="9">
    <source>
        <dbReference type="ARBA" id="ARBA00022840"/>
    </source>
</evidence>
<evidence type="ECO:0000256" key="18">
    <source>
        <dbReference type="PIRSR" id="PIRSR600829-4"/>
    </source>
</evidence>
<dbReference type="EMBL" id="QRYQ01000028">
    <property type="protein sequence ID" value="RGU89490.1"/>
    <property type="molecule type" value="Genomic_DNA"/>
</dbReference>
<keyword evidence="6 19" id="KW-0812">Transmembrane</keyword>
<dbReference type="GeneID" id="66580365"/>
<evidence type="ECO:0000256" key="14">
    <source>
        <dbReference type="ARBA" id="ARBA00023264"/>
    </source>
</evidence>
<dbReference type="InterPro" id="IPR000829">
    <property type="entry name" value="DAGK"/>
</dbReference>
<dbReference type="Proteomes" id="UP000265489">
    <property type="component" value="Unassembled WGS sequence"/>
</dbReference>
<feature type="transmembrane region" description="Helical" evidence="19">
    <location>
        <begin position="90"/>
        <end position="111"/>
    </location>
</feature>
<evidence type="ECO:0000256" key="12">
    <source>
        <dbReference type="ARBA" id="ARBA00023136"/>
    </source>
</evidence>
<evidence type="ECO:0000256" key="8">
    <source>
        <dbReference type="ARBA" id="ARBA00022777"/>
    </source>
</evidence>
<keyword evidence="3" id="KW-1003">Cell membrane</keyword>
<keyword evidence="10 19" id="KW-1133">Transmembrane helix</keyword>
<dbReference type="PANTHER" id="PTHR34299">
    <property type="entry name" value="DIACYLGLYCEROL KINASE"/>
    <property type="match status" value="1"/>
</dbReference>